<evidence type="ECO:0000259" key="1">
    <source>
        <dbReference type="Pfam" id="PF13908"/>
    </source>
</evidence>
<proteinExistence type="predicted"/>
<accession>A0A979FQS6</accession>
<feature type="non-terminal residue" evidence="3">
    <location>
        <position position="79"/>
    </location>
</feature>
<reference evidence="3" key="1">
    <citation type="submission" date="2025-08" db="UniProtKB">
        <authorList>
            <consortium name="RefSeq"/>
        </authorList>
    </citation>
    <scope>IDENTIFICATION</scope>
    <source>
        <tissue evidence="3">Whole organism</tissue>
    </source>
</reference>
<dbReference type="AlphaFoldDB" id="A0A979FQS6"/>
<name>A0A979FQS6_HYAAZ</name>
<organism evidence="2 3">
    <name type="scientific">Hyalella azteca</name>
    <name type="common">Amphipod</name>
    <dbReference type="NCBI Taxonomy" id="294128"/>
    <lineage>
        <taxon>Eukaryota</taxon>
        <taxon>Metazoa</taxon>
        <taxon>Ecdysozoa</taxon>
        <taxon>Arthropoda</taxon>
        <taxon>Crustacea</taxon>
        <taxon>Multicrustacea</taxon>
        <taxon>Malacostraca</taxon>
        <taxon>Eumalacostraca</taxon>
        <taxon>Peracarida</taxon>
        <taxon>Amphipoda</taxon>
        <taxon>Senticaudata</taxon>
        <taxon>Talitrida</taxon>
        <taxon>Talitroidea</taxon>
        <taxon>Hyalellidae</taxon>
        <taxon>Hyalella</taxon>
    </lineage>
</organism>
<dbReference type="InterPro" id="IPR053891">
    <property type="entry name" value="Shisa_N"/>
</dbReference>
<keyword evidence="2" id="KW-1185">Reference proteome</keyword>
<dbReference type="KEGG" id="hazt:125178625"/>
<dbReference type="RefSeq" id="XP_047738792.1">
    <property type="nucleotide sequence ID" value="XM_047882836.1"/>
</dbReference>
<gene>
    <name evidence="3" type="primary">LOC125178625</name>
</gene>
<dbReference type="Pfam" id="PF13908">
    <property type="entry name" value="Shisa_N"/>
    <property type="match status" value="1"/>
</dbReference>
<evidence type="ECO:0000313" key="2">
    <source>
        <dbReference type="Proteomes" id="UP000694843"/>
    </source>
</evidence>
<dbReference type="Proteomes" id="UP000694843">
    <property type="component" value="Unplaced"/>
</dbReference>
<sequence>MALPELLHTDHQVLGEDYCPGYTDGFGHWNNGFPCPSLAADMPPVRCCGTATHKYCCSVATHTATMSEGGGARAGAWLP</sequence>
<dbReference type="GeneID" id="125178625"/>
<feature type="domain" description="Shisa N-terminal" evidence="1">
    <location>
        <begin position="17"/>
        <end position="62"/>
    </location>
</feature>
<evidence type="ECO:0000313" key="3">
    <source>
        <dbReference type="RefSeq" id="XP_047738792.1"/>
    </source>
</evidence>
<dbReference type="OrthoDB" id="10010453at2759"/>
<protein>
    <submittedName>
        <fullName evidence="3">Protein shisa-1-like</fullName>
    </submittedName>
</protein>